<dbReference type="InterPro" id="IPR005135">
    <property type="entry name" value="Endo/exonuclease/phosphatase"/>
</dbReference>
<feature type="active site" description="Proton donor/acceptor" evidence="6">
    <location>
        <position position="152"/>
    </location>
</feature>
<keyword evidence="5 7" id="KW-0460">Magnesium</keyword>
<feature type="active site" evidence="6">
    <location>
        <position position="110"/>
    </location>
</feature>
<feature type="binding site" evidence="7">
    <location>
        <position position="7"/>
    </location>
    <ligand>
        <name>Mg(2+)</name>
        <dbReference type="ChEBI" id="CHEBI:18420"/>
        <label>1</label>
    </ligand>
</feature>
<dbReference type="GO" id="GO:0004519">
    <property type="term" value="F:endonuclease activity"/>
    <property type="evidence" value="ECO:0007669"/>
    <property type="project" value="InterPro"/>
</dbReference>
<evidence type="ECO:0000259" key="9">
    <source>
        <dbReference type="Pfam" id="PF03372"/>
    </source>
</evidence>
<dbReference type="PANTHER" id="PTHR43250">
    <property type="entry name" value="EXODEOXYRIBONUCLEASE III"/>
    <property type="match status" value="1"/>
</dbReference>
<reference evidence="10" key="1">
    <citation type="submission" date="2020-10" db="EMBL/GenBank/DDBJ databases">
        <title>Bacterium isolated from coastal waters sediment.</title>
        <authorList>
            <person name="Chen R.-J."/>
            <person name="Lu D.-C."/>
            <person name="Zhu K.-L."/>
            <person name="Du Z.-J."/>
        </authorList>
    </citation>
    <scope>NUCLEOTIDE SEQUENCE</scope>
    <source>
        <strain evidence="10">N1Y112</strain>
    </source>
</reference>
<dbReference type="GO" id="GO:0003677">
    <property type="term" value="F:DNA binding"/>
    <property type="evidence" value="ECO:0007669"/>
    <property type="project" value="InterPro"/>
</dbReference>
<dbReference type="AlphaFoldDB" id="A0A8J7K057"/>
<dbReference type="InterPro" id="IPR037493">
    <property type="entry name" value="ExoIII-like"/>
</dbReference>
<dbReference type="CDD" id="cd09086">
    <property type="entry name" value="ExoIII-like_AP-endo"/>
    <property type="match status" value="1"/>
</dbReference>
<dbReference type="InterPro" id="IPR020847">
    <property type="entry name" value="AP_endonuclease_F1_BS"/>
</dbReference>
<comment type="cofactor">
    <cofactor evidence="1">
        <name>Mn(2+)</name>
        <dbReference type="ChEBI" id="CHEBI:29035"/>
    </cofactor>
</comment>
<accession>A0A8J7K057</accession>
<feature type="active site" description="Proton acceptor" evidence="6">
    <location>
        <position position="262"/>
    </location>
</feature>
<evidence type="ECO:0000256" key="1">
    <source>
        <dbReference type="ARBA" id="ARBA00001936"/>
    </source>
</evidence>
<comment type="cofactor">
    <cofactor evidence="7">
        <name>Mg(2+)</name>
        <dbReference type="ChEBI" id="CHEBI:18420"/>
    </cofactor>
    <cofactor evidence="7">
        <name>Mn(2+)</name>
        <dbReference type="ChEBI" id="CHEBI:29035"/>
    </cofactor>
    <text evidence="7">Probably binds two magnesium or manganese ions per subunit.</text>
</comment>
<organism evidence="10 11">
    <name type="scientific">Pontibacterium sinense</name>
    <dbReference type="NCBI Taxonomy" id="2781979"/>
    <lineage>
        <taxon>Bacteria</taxon>
        <taxon>Pseudomonadati</taxon>
        <taxon>Pseudomonadota</taxon>
        <taxon>Gammaproteobacteria</taxon>
        <taxon>Oceanospirillales</taxon>
        <taxon>Oceanospirillaceae</taxon>
        <taxon>Pontibacterium</taxon>
    </lineage>
</organism>
<feature type="binding site" evidence="7">
    <location>
        <position position="152"/>
    </location>
    <ligand>
        <name>Mg(2+)</name>
        <dbReference type="ChEBI" id="CHEBI:18420"/>
        <label>1</label>
    </ligand>
</feature>
<dbReference type="EC" id="3.1.11.2" evidence="10"/>
<feature type="binding site" evidence="7">
    <location>
        <position position="154"/>
    </location>
    <ligand>
        <name>Mg(2+)</name>
        <dbReference type="ChEBI" id="CHEBI:18420"/>
        <label>1</label>
    </ligand>
</feature>
<comment type="similarity">
    <text evidence="2">Belongs to the DNA repair enzymes AP/ExoA family.</text>
</comment>
<dbReference type="SUPFAM" id="SSF56219">
    <property type="entry name" value="DNase I-like"/>
    <property type="match status" value="1"/>
</dbReference>
<dbReference type="Gene3D" id="3.60.10.10">
    <property type="entry name" value="Endonuclease/exonuclease/phosphatase"/>
    <property type="match status" value="1"/>
</dbReference>
<evidence type="ECO:0000313" key="11">
    <source>
        <dbReference type="Proteomes" id="UP000640333"/>
    </source>
</evidence>
<dbReference type="NCBIfam" id="TIGR00633">
    <property type="entry name" value="xth"/>
    <property type="match status" value="1"/>
</dbReference>
<dbReference type="RefSeq" id="WP_193954231.1">
    <property type="nucleotide sequence ID" value="NZ_JADEYS010000016.1"/>
</dbReference>
<evidence type="ECO:0000256" key="6">
    <source>
        <dbReference type="PIRSR" id="PIRSR604808-1"/>
    </source>
</evidence>
<dbReference type="InterPro" id="IPR020848">
    <property type="entry name" value="AP_endonuclease_F1_CS"/>
</dbReference>
<dbReference type="PROSITE" id="PS51435">
    <property type="entry name" value="AP_NUCLEASE_F1_4"/>
    <property type="match status" value="1"/>
</dbReference>
<comment type="caution">
    <text evidence="10">The sequence shown here is derived from an EMBL/GenBank/DDBJ whole genome shotgun (WGS) entry which is preliminary data.</text>
</comment>
<feature type="domain" description="Endonuclease/exonuclease/phosphatase" evidence="9">
    <location>
        <begin position="6"/>
        <end position="262"/>
    </location>
</feature>
<protein>
    <submittedName>
        <fullName evidence="10">Exodeoxyribonuclease III</fullName>
        <ecNumber evidence="10">3.1.11.2</ecNumber>
    </submittedName>
</protein>
<dbReference type="NCBIfam" id="TIGR00195">
    <property type="entry name" value="exoDNase_III"/>
    <property type="match status" value="1"/>
</dbReference>
<keyword evidence="3 7" id="KW-0479">Metal-binding</keyword>
<dbReference type="NCBIfam" id="NF008733">
    <property type="entry name" value="PRK11756.1"/>
    <property type="match status" value="1"/>
</dbReference>
<feature type="site" description="Important for catalytic activity" evidence="8">
    <location>
        <position position="232"/>
    </location>
</feature>
<sequence>MKLICFNVNGLRARLHQLKAVIEKYQPDVIGIQETKVSDPEFPVADVEALGYHVEFHGQKGHYGVCLISKEKPLTLQKGFSGDAEDAQRRMIMGEYNDGNGGSVLILNGYFPQGESVDHETKFPAKEKFYADLQVHLEENCDPTKPIVVMGDLNISPQDIDIGIGENNRKRWLRTGKASFQPIEREWLGTLQGWGLTDTFRHLYPDNHETFSWFDYRSKGFDREPKRGLRIDGILVTDTLLEKCVDAGVDYEIRGMEKPSDHAPLWAEFKL</sequence>
<dbReference type="GO" id="GO:0046872">
    <property type="term" value="F:metal ion binding"/>
    <property type="evidence" value="ECO:0007669"/>
    <property type="project" value="UniProtKB-KW"/>
</dbReference>
<dbReference type="Pfam" id="PF03372">
    <property type="entry name" value="Exo_endo_phos"/>
    <property type="match status" value="1"/>
</dbReference>
<keyword evidence="11" id="KW-1185">Reference proteome</keyword>
<dbReference type="Proteomes" id="UP000640333">
    <property type="component" value="Unassembled WGS sequence"/>
</dbReference>
<dbReference type="GO" id="GO:0008311">
    <property type="term" value="F:double-stranded DNA 3'-5' DNA exonuclease activity"/>
    <property type="evidence" value="ECO:0007669"/>
    <property type="project" value="UniProtKB-EC"/>
</dbReference>
<dbReference type="EMBL" id="JADEYS010000016">
    <property type="protein sequence ID" value="MBE9398594.1"/>
    <property type="molecule type" value="Genomic_DNA"/>
</dbReference>
<dbReference type="GO" id="GO:0006281">
    <property type="term" value="P:DNA repair"/>
    <property type="evidence" value="ECO:0007669"/>
    <property type="project" value="InterPro"/>
</dbReference>
<keyword evidence="4 10" id="KW-0378">Hydrolase</keyword>
<evidence type="ECO:0000256" key="2">
    <source>
        <dbReference type="ARBA" id="ARBA00007092"/>
    </source>
</evidence>
<feature type="binding site" evidence="7">
    <location>
        <position position="262"/>
    </location>
    <ligand>
        <name>Mg(2+)</name>
        <dbReference type="ChEBI" id="CHEBI:18420"/>
        <label>1</label>
    </ligand>
</feature>
<dbReference type="PROSITE" id="PS00726">
    <property type="entry name" value="AP_NUCLEASE_F1_1"/>
    <property type="match status" value="1"/>
</dbReference>
<evidence type="ECO:0000256" key="8">
    <source>
        <dbReference type="PIRSR" id="PIRSR604808-3"/>
    </source>
</evidence>
<keyword evidence="7" id="KW-0464">Manganese</keyword>
<evidence type="ECO:0000256" key="7">
    <source>
        <dbReference type="PIRSR" id="PIRSR604808-2"/>
    </source>
</evidence>
<name>A0A8J7K057_9GAMM</name>
<evidence type="ECO:0000256" key="5">
    <source>
        <dbReference type="ARBA" id="ARBA00022842"/>
    </source>
</evidence>
<evidence type="ECO:0000256" key="3">
    <source>
        <dbReference type="ARBA" id="ARBA00022723"/>
    </source>
</evidence>
<evidence type="ECO:0000313" key="10">
    <source>
        <dbReference type="EMBL" id="MBE9398594.1"/>
    </source>
</evidence>
<gene>
    <name evidence="10" type="primary">xthA</name>
    <name evidence="10" type="ORF">IOQ59_15155</name>
</gene>
<dbReference type="InterPro" id="IPR004808">
    <property type="entry name" value="AP_endonuc_1"/>
</dbReference>
<proteinExistence type="inferred from homology"/>
<feature type="binding site" evidence="7">
    <location>
        <position position="261"/>
    </location>
    <ligand>
        <name>Mg(2+)</name>
        <dbReference type="ChEBI" id="CHEBI:18420"/>
        <label>1</label>
    </ligand>
</feature>
<feature type="site" description="Interaction with DNA substrate" evidence="8">
    <location>
        <position position="262"/>
    </location>
</feature>
<dbReference type="InterPro" id="IPR036691">
    <property type="entry name" value="Endo/exonu/phosph_ase_sf"/>
</dbReference>
<feature type="binding site" evidence="7">
    <location>
        <position position="34"/>
    </location>
    <ligand>
        <name>Mg(2+)</name>
        <dbReference type="ChEBI" id="CHEBI:18420"/>
        <label>1</label>
    </ligand>
</feature>
<feature type="site" description="Transition state stabilizer" evidence="8">
    <location>
        <position position="154"/>
    </location>
</feature>
<dbReference type="PROSITE" id="PS00727">
    <property type="entry name" value="AP_NUCLEASE_F1_2"/>
    <property type="match status" value="1"/>
</dbReference>
<dbReference type="PANTHER" id="PTHR43250:SF2">
    <property type="entry name" value="EXODEOXYRIBONUCLEASE III"/>
    <property type="match status" value="1"/>
</dbReference>
<evidence type="ECO:0000256" key="4">
    <source>
        <dbReference type="ARBA" id="ARBA00022801"/>
    </source>
</evidence>